<dbReference type="SUPFAM" id="SSF52540">
    <property type="entry name" value="P-loop containing nucleoside triphosphate hydrolases"/>
    <property type="match status" value="1"/>
</dbReference>
<feature type="domain" description="Helicase HerA central" evidence="2">
    <location>
        <begin position="147"/>
        <end position="387"/>
    </location>
</feature>
<dbReference type="Gene3D" id="3.40.50.300">
    <property type="entry name" value="P-loop containing nucleotide triphosphate hydrolases"/>
    <property type="match status" value="2"/>
</dbReference>
<accession>A0A8B3CMI6</accession>
<dbReference type="EMBL" id="QHCS01000006">
    <property type="protein sequence ID" value="RHX84229.1"/>
    <property type="molecule type" value="Genomic_DNA"/>
</dbReference>
<feature type="region of interest" description="Disordered" evidence="1">
    <location>
        <begin position="688"/>
        <end position="723"/>
    </location>
</feature>
<protein>
    <submittedName>
        <fullName evidence="3">ATPase</fullName>
    </submittedName>
</protein>
<sequence length="723" mass="82386">MHFDELRNRVVGNVEFVSPNEIKVLLELNAPQTTALNTGIPHFFPRINSFVLIPNEDGFLVGLISWIGTEYSNYPKRKGLKDFDIIDLPYPVRKLSLSPLGTLRKEGRHLRLERGIVTFPSVGDSVIIPSDIQLKSILENQDQSATVEIGSASIVSNVPVKIDPDRLFGRHFAVLGNTGSGKSCSVAGIIRWTIESAKQAIKETEEKSKEPNARFIILDPNGEYSNAFSDLGKVRRFHISLTQEEEDMASQLKVPAWLWNSYEWSAITQASGKTQRPILRRALREMRNSKFDLSDDVTLRIQRFYSSAYISIRNLIRNASYRDESTKSAIMLKSIGEDSVGYYELNSSCKTEINELQDVIKQTLAEKFKSFTKEGKKIEFYDPFTEEKFKNVEITIEKILEKVGGLKVYTGPNEDSPVPFDESQLPSHVDRLAKESGHQEWLDFYIMRMRTMLSDKRMASILKYDSDVTLESWLNDYLGSDNASNGPIAIIDLSIVPIEIVHIIVSVISRIIFEALQRYRRMNSKVLPTVIVMEEAHTFIKRYSDNQDEFSSEKLSCQIFEKIAREGRKFGLGLLLSSQRPSELSSTVLSQCNTFLLHRIVNDRDQELVKKLVPDNLGSLLEELPVLPTRKAILLGHASSIPILVDIKDLPESQRPDSKDPDFWNVWTKQSDRRIDWKTIVNKWQFEDSTDETDASKQEKTKSIPLTEPKDSELKKSSPKKKK</sequence>
<evidence type="ECO:0000313" key="4">
    <source>
        <dbReference type="Proteomes" id="UP000266669"/>
    </source>
</evidence>
<comment type="caution">
    <text evidence="3">The sequence shown here is derived from an EMBL/GenBank/DDBJ whole genome shotgun (WGS) entry which is preliminary data.</text>
</comment>
<proteinExistence type="predicted"/>
<feature type="compositionally biased region" description="Basic and acidic residues" evidence="1">
    <location>
        <begin position="694"/>
        <end position="716"/>
    </location>
</feature>
<dbReference type="PANTHER" id="PTHR42957:SF1">
    <property type="entry name" value="HELICASE MJ1565-RELATED"/>
    <property type="match status" value="1"/>
</dbReference>
<dbReference type="InterPro" id="IPR002789">
    <property type="entry name" value="HerA_central"/>
</dbReference>
<dbReference type="InterPro" id="IPR008571">
    <property type="entry name" value="HerA-like"/>
</dbReference>
<dbReference type="AlphaFoldDB" id="A0A8B3CMI6"/>
<organism evidence="3 4">
    <name type="scientific">Leptospira stimsonii</name>
    <dbReference type="NCBI Taxonomy" id="2202203"/>
    <lineage>
        <taxon>Bacteria</taxon>
        <taxon>Pseudomonadati</taxon>
        <taxon>Spirochaetota</taxon>
        <taxon>Spirochaetia</taxon>
        <taxon>Leptospirales</taxon>
        <taxon>Leptospiraceae</taxon>
        <taxon>Leptospira</taxon>
    </lineage>
</organism>
<dbReference type="RefSeq" id="WP_118983418.1">
    <property type="nucleotide sequence ID" value="NZ_QHCS01000006.1"/>
</dbReference>
<evidence type="ECO:0000256" key="1">
    <source>
        <dbReference type="SAM" id="MobiDB-lite"/>
    </source>
</evidence>
<gene>
    <name evidence="3" type="ORF">DLM78_19360</name>
</gene>
<dbReference type="PANTHER" id="PTHR42957">
    <property type="entry name" value="HELICASE MJ1565-RELATED"/>
    <property type="match status" value="1"/>
</dbReference>
<dbReference type="InterPro" id="IPR027417">
    <property type="entry name" value="P-loop_NTPase"/>
</dbReference>
<dbReference type="Proteomes" id="UP000266669">
    <property type="component" value="Unassembled WGS sequence"/>
</dbReference>
<evidence type="ECO:0000259" key="2">
    <source>
        <dbReference type="Pfam" id="PF01935"/>
    </source>
</evidence>
<reference evidence="4" key="1">
    <citation type="submission" date="2018-05" db="EMBL/GenBank/DDBJ databases">
        <title>Leptospira yasudae sp. nov. and Leptospira stimsonii sp. nov., two pathogenic species of the genus Leptospira isolated from environmental sources.</title>
        <authorList>
            <person name="Casanovas-Massana A."/>
            <person name="Hamond C."/>
            <person name="Santos L.A."/>
            <person name="Hacker K.P."/>
            <person name="Balassiano I."/>
            <person name="Medeiros M.A."/>
            <person name="Reis M.G."/>
            <person name="Ko A.I."/>
            <person name="Wunder E.A."/>
        </authorList>
    </citation>
    <scope>NUCLEOTIDE SEQUENCE [LARGE SCALE GENOMIC DNA]</scope>
    <source>
        <strain evidence="4">AMB6-RJ</strain>
    </source>
</reference>
<dbReference type="Pfam" id="PF01935">
    <property type="entry name" value="DUF87"/>
    <property type="match status" value="1"/>
</dbReference>
<name>A0A8B3CMI6_9LEPT</name>
<evidence type="ECO:0000313" key="3">
    <source>
        <dbReference type="EMBL" id="RHX84229.1"/>
    </source>
</evidence>